<dbReference type="EMBL" id="FOQU01000005">
    <property type="protein sequence ID" value="SFJ02149.1"/>
    <property type="molecule type" value="Genomic_DNA"/>
</dbReference>
<sequence length="75" mass="7828">MAGPLMLALSGGRCKGVRGGWRVWGRPIGLWRMEDANVAGESGEAAYAGLLEEYCGVIACAVQGLNDHCLSFASA</sequence>
<gene>
    <name evidence="1" type="ORF">SAMN05192543_105165</name>
</gene>
<dbReference type="AlphaFoldDB" id="A0A1I3MYU3"/>
<dbReference type="Proteomes" id="UP000199548">
    <property type="component" value="Unassembled WGS sequence"/>
</dbReference>
<evidence type="ECO:0000313" key="2">
    <source>
        <dbReference type="Proteomes" id="UP000199548"/>
    </source>
</evidence>
<evidence type="ECO:0000313" key="1">
    <source>
        <dbReference type="EMBL" id="SFJ02149.1"/>
    </source>
</evidence>
<keyword evidence="2" id="KW-1185">Reference proteome</keyword>
<protein>
    <submittedName>
        <fullName evidence="1">Uncharacterized protein</fullName>
    </submittedName>
</protein>
<name>A0A1I3MYU3_9BURK</name>
<accession>A0A1I3MYU3</accession>
<reference evidence="1 2" key="1">
    <citation type="submission" date="2016-10" db="EMBL/GenBank/DDBJ databases">
        <authorList>
            <person name="de Groot N.N."/>
        </authorList>
    </citation>
    <scope>NUCLEOTIDE SEQUENCE [LARGE SCALE GENOMIC DNA]</scope>
    <source>
        <strain evidence="1 2">LMG 23650</strain>
    </source>
</reference>
<organism evidence="1 2">
    <name type="scientific">Paraburkholderia megapolitana</name>
    <dbReference type="NCBI Taxonomy" id="420953"/>
    <lineage>
        <taxon>Bacteria</taxon>
        <taxon>Pseudomonadati</taxon>
        <taxon>Pseudomonadota</taxon>
        <taxon>Betaproteobacteria</taxon>
        <taxon>Burkholderiales</taxon>
        <taxon>Burkholderiaceae</taxon>
        <taxon>Paraburkholderia</taxon>
    </lineage>
</organism>
<proteinExistence type="predicted"/>